<protein>
    <submittedName>
        <fullName evidence="1">Uncharacterized protein</fullName>
    </submittedName>
</protein>
<evidence type="ECO:0000313" key="1">
    <source>
        <dbReference type="EMBL" id="OXA38728.1"/>
    </source>
</evidence>
<accession>A0A226D1P6</accession>
<name>A0A226D1P6_FOLCA</name>
<organism evidence="1 2">
    <name type="scientific">Folsomia candida</name>
    <name type="common">Springtail</name>
    <dbReference type="NCBI Taxonomy" id="158441"/>
    <lineage>
        <taxon>Eukaryota</taxon>
        <taxon>Metazoa</taxon>
        <taxon>Ecdysozoa</taxon>
        <taxon>Arthropoda</taxon>
        <taxon>Hexapoda</taxon>
        <taxon>Collembola</taxon>
        <taxon>Entomobryomorpha</taxon>
        <taxon>Isotomoidea</taxon>
        <taxon>Isotomidae</taxon>
        <taxon>Proisotominae</taxon>
        <taxon>Folsomia</taxon>
    </lineage>
</organism>
<dbReference type="AlphaFoldDB" id="A0A226D1P6"/>
<dbReference type="EMBL" id="LNIX01000043">
    <property type="protein sequence ID" value="OXA38728.1"/>
    <property type="molecule type" value="Genomic_DNA"/>
</dbReference>
<reference evidence="1 2" key="1">
    <citation type="submission" date="2015-12" db="EMBL/GenBank/DDBJ databases">
        <title>The genome of Folsomia candida.</title>
        <authorList>
            <person name="Faddeeva A."/>
            <person name="Derks M.F."/>
            <person name="Anvar Y."/>
            <person name="Smit S."/>
            <person name="Van Straalen N."/>
            <person name="Roelofs D."/>
        </authorList>
    </citation>
    <scope>NUCLEOTIDE SEQUENCE [LARGE SCALE GENOMIC DNA]</scope>
    <source>
        <strain evidence="1 2">VU population</strain>
        <tissue evidence="1">Whole body</tissue>
    </source>
</reference>
<gene>
    <name evidence="1" type="ORF">Fcan01_26408</name>
</gene>
<proteinExistence type="predicted"/>
<evidence type="ECO:0000313" key="2">
    <source>
        <dbReference type="Proteomes" id="UP000198287"/>
    </source>
</evidence>
<keyword evidence="2" id="KW-1185">Reference proteome</keyword>
<dbReference type="Proteomes" id="UP000198287">
    <property type="component" value="Unassembled WGS sequence"/>
</dbReference>
<sequence>MPICTVTRELHTGSLWHIHLFGLMAHLESEIKAKFPELVSHGTGHAKYLYVGADLLGPHNPENPPVQLLHDQIINGNTDITFSVVSNYLNFLDYNGYKVLDTTVVYTGKGEKIIYILQN</sequence>
<comment type="caution">
    <text evidence="1">The sequence shown here is derived from an EMBL/GenBank/DDBJ whole genome shotgun (WGS) entry which is preliminary data.</text>
</comment>